<sequence length="144" mass="15820">MPLVGDNTDMAQLWVRTLAGDWLRAAAIDEIGTAPVRETDERAGPTRNIREVEVVARQNTTAGSWSWDHHRGTGEIGPVTRTLARYASAETAAEVAQRLVEILLSANKNAQILIEGTDINVIPVHDRTDSQSNGEHTDLRRGRT</sequence>
<evidence type="ECO:0000256" key="1">
    <source>
        <dbReference type="SAM" id="MobiDB-lite"/>
    </source>
</evidence>
<dbReference type="AlphaFoldDB" id="A0A1V2TGI9"/>
<reference evidence="2 3" key="1">
    <citation type="journal article" date="2016" name="Antonie Van Leeuwenhoek">
        <title>Nocardia donostiensis sp. nov., isolated from human respiratory specimens.</title>
        <authorList>
            <person name="Ercibengoa M."/>
            <person name="Bell M."/>
            <person name="Marimon J.M."/>
            <person name="Humrighouse B."/>
            <person name="Klenk H.P."/>
            <person name="Potter G."/>
            <person name="Perez-Trallero E."/>
        </authorList>
    </citation>
    <scope>NUCLEOTIDE SEQUENCE [LARGE SCALE GENOMIC DNA]</scope>
    <source>
        <strain evidence="2 3">X1655</strain>
    </source>
</reference>
<organism evidence="2 3">
    <name type="scientific">Nocardia donostiensis</name>
    <dbReference type="NCBI Taxonomy" id="1538463"/>
    <lineage>
        <taxon>Bacteria</taxon>
        <taxon>Bacillati</taxon>
        <taxon>Actinomycetota</taxon>
        <taxon>Actinomycetes</taxon>
        <taxon>Mycobacteriales</taxon>
        <taxon>Nocardiaceae</taxon>
        <taxon>Nocardia</taxon>
    </lineage>
</organism>
<gene>
    <name evidence="2" type="ORF">B0T46_11310</name>
</gene>
<dbReference type="EMBL" id="MUMY01000008">
    <property type="protein sequence ID" value="ONM48627.1"/>
    <property type="molecule type" value="Genomic_DNA"/>
</dbReference>
<dbReference type="STRING" id="1538463.B0T36_03985"/>
<protein>
    <submittedName>
        <fullName evidence="2">Uncharacterized protein</fullName>
    </submittedName>
</protein>
<evidence type="ECO:0000313" key="2">
    <source>
        <dbReference type="EMBL" id="ONM48627.1"/>
    </source>
</evidence>
<feature type="region of interest" description="Disordered" evidence="1">
    <location>
        <begin position="125"/>
        <end position="144"/>
    </location>
</feature>
<accession>A0A1V2TGI9</accession>
<proteinExistence type="predicted"/>
<evidence type="ECO:0000313" key="3">
    <source>
        <dbReference type="Proteomes" id="UP000188836"/>
    </source>
</evidence>
<name>A0A1V2TGI9_9NOCA</name>
<dbReference type="Proteomes" id="UP000188836">
    <property type="component" value="Unassembled WGS sequence"/>
</dbReference>
<keyword evidence="3" id="KW-1185">Reference proteome</keyword>
<comment type="caution">
    <text evidence="2">The sequence shown here is derived from an EMBL/GenBank/DDBJ whole genome shotgun (WGS) entry which is preliminary data.</text>
</comment>